<evidence type="ECO:0000256" key="4">
    <source>
        <dbReference type="ARBA" id="ARBA00023157"/>
    </source>
</evidence>
<proteinExistence type="predicted"/>
<dbReference type="InterPro" id="IPR024731">
    <property type="entry name" value="NELL2-like_EGF"/>
</dbReference>
<evidence type="ECO:0000259" key="10">
    <source>
        <dbReference type="PROSITE" id="PS50963"/>
    </source>
</evidence>
<dbReference type="STRING" id="1676925.ENSPKIP00000021578"/>
<feature type="domain" description="EGF-like" evidence="9">
    <location>
        <begin position="68"/>
        <end position="108"/>
    </location>
</feature>
<comment type="subcellular location">
    <subcellularLocation>
        <location evidence="1">Membrane</location>
        <topology evidence="1">Single-pass type I membrane protein</topology>
    </subcellularLocation>
</comment>
<dbReference type="SMART" id="SM00181">
    <property type="entry name" value="EGF"/>
    <property type="match status" value="3"/>
</dbReference>
<organism evidence="11 12">
    <name type="scientific">Paramormyrops kingsleyae</name>
    <dbReference type="NCBI Taxonomy" id="1676925"/>
    <lineage>
        <taxon>Eukaryota</taxon>
        <taxon>Metazoa</taxon>
        <taxon>Chordata</taxon>
        <taxon>Craniata</taxon>
        <taxon>Vertebrata</taxon>
        <taxon>Euteleostomi</taxon>
        <taxon>Actinopterygii</taxon>
        <taxon>Neopterygii</taxon>
        <taxon>Teleostei</taxon>
        <taxon>Osteoglossocephala</taxon>
        <taxon>Osteoglossomorpha</taxon>
        <taxon>Osteoglossiformes</taxon>
        <taxon>Mormyridae</taxon>
        <taxon>Paramormyrops</taxon>
    </lineage>
</organism>
<dbReference type="FunFam" id="2.10.25.10:FF:000040">
    <property type="entry name" value="Stabilin 2"/>
    <property type="match status" value="1"/>
</dbReference>
<dbReference type="GO" id="GO:0016020">
    <property type="term" value="C:membrane"/>
    <property type="evidence" value="ECO:0007669"/>
    <property type="project" value="UniProtKB-SubCell"/>
</dbReference>
<feature type="domain" description="EGF-like" evidence="9">
    <location>
        <begin position="185"/>
        <end position="227"/>
    </location>
</feature>
<dbReference type="InterPro" id="IPR002049">
    <property type="entry name" value="LE_dom"/>
</dbReference>
<feature type="disulfide bond" evidence="6">
    <location>
        <begin position="98"/>
        <end position="107"/>
    </location>
</feature>
<dbReference type="InterPro" id="IPR000538">
    <property type="entry name" value="Link_dom"/>
</dbReference>
<evidence type="ECO:0008006" key="13">
    <source>
        <dbReference type="Google" id="ProtNLM"/>
    </source>
</evidence>
<dbReference type="Proteomes" id="UP000261540">
    <property type="component" value="Unplaced"/>
</dbReference>
<dbReference type="AlphaFoldDB" id="A0A3B3RTD5"/>
<evidence type="ECO:0000313" key="11">
    <source>
        <dbReference type="Ensembl" id="ENSPKIP00000021578.1"/>
    </source>
</evidence>
<dbReference type="InterPro" id="IPR016186">
    <property type="entry name" value="C-type_lectin-like/link_sf"/>
</dbReference>
<reference evidence="11" key="2">
    <citation type="submission" date="2025-09" db="UniProtKB">
        <authorList>
            <consortium name="Ensembl"/>
        </authorList>
    </citation>
    <scope>IDENTIFICATION</scope>
</reference>
<dbReference type="GeneTree" id="ENSGT00940000157928"/>
<dbReference type="PROSITE" id="PS01186">
    <property type="entry name" value="EGF_2"/>
    <property type="match status" value="2"/>
</dbReference>
<dbReference type="Pfam" id="PF12947">
    <property type="entry name" value="EGF_3"/>
    <property type="match status" value="2"/>
</dbReference>
<evidence type="ECO:0000256" key="6">
    <source>
        <dbReference type="PROSITE-ProRule" id="PRU00076"/>
    </source>
</evidence>
<evidence type="ECO:0000256" key="7">
    <source>
        <dbReference type="PROSITE-ProRule" id="PRU00323"/>
    </source>
</evidence>
<keyword evidence="8" id="KW-0812">Transmembrane</keyword>
<keyword evidence="12" id="KW-1185">Reference proteome</keyword>
<dbReference type="PANTHER" id="PTHR24038:SF8">
    <property type="entry name" value="STABILIN-1"/>
    <property type="match status" value="1"/>
</dbReference>
<evidence type="ECO:0000256" key="3">
    <source>
        <dbReference type="ARBA" id="ARBA00023136"/>
    </source>
</evidence>
<dbReference type="InterPro" id="IPR036378">
    <property type="entry name" value="FAS1_dom_sf"/>
</dbReference>
<dbReference type="SUPFAM" id="SSF82153">
    <property type="entry name" value="FAS1 domain"/>
    <property type="match status" value="1"/>
</dbReference>
<dbReference type="PRINTS" id="PR01265">
    <property type="entry name" value="LINKMODULE"/>
</dbReference>
<dbReference type="InterPro" id="IPR000742">
    <property type="entry name" value="EGF"/>
</dbReference>
<evidence type="ECO:0000256" key="8">
    <source>
        <dbReference type="SAM" id="Phobius"/>
    </source>
</evidence>
<dbReference type="PROSITE" id="PS50963">
    <property type="entry name" value="LINK_2"/>
    <property type="match status" value="1"/>
</dbReference>
<reference evidence="11" key="1">
    <citation type="submission" date="2025-08" db="UniProtKB">
        <authorList>
            <consortium name="Ensembl"/>
        </authorList>
    </citation>
    <scope>IDENTIFICATION</scope>
</reference>
<feature type="transmembrane region" description="Helical" evidence="8">
    <location>
        <begin position="480"/>
        <end position="502"/>
    </location>
</feature>
<keyword evidence="5" id="KW-0325">Glycoprotein</keyword>
<protein>
    <recommendedName>
        <fullName evidence="13">Stabilin 1</fullName>
    </recommendedName>
</protein>
<dbReference type="PROSITE" id="PS01248">
    <property type="entry name" value="EGF_LAM_1"/>
    <property type="match status" value="1"/>
</dbReference>
<accession>A0A3B3RTD5</accession>
<evidence type="ECO:0000259" key="9">
    <source>
        <dbReference type="PROSITE" id="PS50026"/>
    </source>
</evidence>
<dbReference type="GO" id="GO:0007155">
    <property type="term" value="P:cell adhesion"/>
    <property type="evidence" value="ECO:0007669"/>
    <property type="project" value="InterPro"/>
</dbReference>
<dbReference type="GO" id="GO:0005540">
    <property type="term" value="F:hyaluronic acid binding"/>
    <property type="evidence" value="ECO:0007669"/>
    <property type="project" value="InterPro"/>
</dbReference>
<dbReference type="Pfam" id="PF00193">
    <property type="entry name" value="Xlink"/>
    <property type="match status" value="1"/>
</dbReference>
<keyword evidence="8" id="KW-1133">Transmembrane helix</keyword>
<dbReference type="SMART" id="SM00445">
    <property type="entry name" value="LINK"/>
    <property type="match status" value="1"/>
</dbReference>
<dbReference type="Gene3D" id="3.10.100.10">
    <property type="entry name" value="Mannose-Binding Protein A, subunit A"/>
    <property type="match status" value="1"/>
</dbReference>
<dbReference type="Ensembl" id="ENSPKIT00000002219.1">
    <property type="protein sequence ID" value="ENSPKIP00000021578.1"/>
    <property type="gene ID" value="ENSPKIG00000005913.1"/>
</dbReference>
<evidence type="ECO:0000313" key="12">
    <source>
        <dbReference type="Proteomes" id="UP000261540"/>
    </source>
</evidence>
<evidence type="ECO:0000256" key="1">
    <source>
        <dbReference type="ARBA" id="ARBA00004479"/>
    </source>
</evidence>
<name>A0A3B3RTD5_9TELE</name>
<feature type="domain" description="Link" evidence="10">
    <location>
        <begin position="261"/>
        <end position="353"/>
    </location>
</feature>
<dbReference type="Gene3D" id="2.10.25.10">
    <property type="entry name" value="Laminin"/>
    <property type="match status" value="2"/>
</dbReference>
<feature type="disulfide bond" evidence="7">
    <location>
        <begin position="307"/>
        <end position="328"/>
    </location>
</feature>
<sequence>MCLIFQSNTKTCMYNRYSTLPMYSRYRYNRLSYDIYHRLNSRRQTGCSRECGKSDWTPQCCKNHYGRNCQVCAGGLEAPCGNHGACDDGWQGTGNCTCDAGFRGTACELCIPNHYGPDCRECACTVHGECQDGMQGSGSCFCRQGWTGADHNGGCHMYANCTQTGVNVSCSCRSGYTGDGVFCSAINRCLMEENGGCSEFATCIFTGPNERNCECLPGFVGNGIQCLEQMVPPVDRCLEDNGDCDPKADCKDLHFHENTAGVFHLRSPAGKYKLNYTEAKAACEDEGAALATLSQLSAAQQLGMHLCMAGWMNGTQIGYPITSPSTKCGDNHVGIVLYSNPTATSKYDAYCYRMKDVSCKCGSQYIGDGYNCNGDLASVVATNILLNYSDSAEGQDVLTLLSANGSPVTLFVPHNSGFYNEVMDLVQFFIVVSSFTVDYPICVLTSYSVDIIFIDWDILAINGIIHVLDRPLKAPPPPKAILASVFTICLVVLIAGLGYYIFKQKNDPFRFQYFKVRKTPLCSVLAFAFITGCSMVQKYTANQAAETQIEKYWEKIIDHQKKKNLSLG</sequence>
<dbReference type="PANTHER" id="PTHR24038">
    <property type="entry name" value="STABILIN"/>
    <property type="match status" value="1"/>
</dbReference>
<evidence type="ECO:0000256" key="5">
    <source>
        <dbReference type="ARBA" id="ARBA00023180"/>
    </source>
</evidence>
<dbReference type="FunFam" id="3.10.100.10:FF:000001">
    <property type="entry name" value="Hyaluronan proteoglycan link protein 1"/>
    <property type="match status" value="1"/>
</dbReference>
<evidence type="ECO:0000256" key="2">
    <source>
        <dbReference type="ARBA" id="ARBA00022536"/>
    </source>
</evidence>
<dbReference type="PROSITE" id="PS01241">
    <property type="entry name" value="LINK_1"/>
    <property type="match status" value="1"/>
</dbReference>
<keyword evidence="3 8" id="KW-0472">Membrane</keyword>
<dbReference type="PROSITE" id="PS50026">
    <property type="entry name" value="EGF_3"/>
    <property type="match status" value="2"/>
</dbReference>
<dbReference type="SUPFAM" id="SSF56436">
    <property type="entry name" value="C-type lectin-like"/>
    <property type="match status" value="1"/>
</dbReference>
<keyword evidence="2 6" id="KW-0245">EGF-like domain</keyword>
<dbReference type="InterPro" id="IPR016187">
    <property type="entry name" value="CTDL_fold"/>
</dbReference>
<comment type="caution">
    <text evidence="6">Lacks conserved residue(s) required for the propagation of feature annotation.</text>
</comment>
<dbReference type="PROSITE" id="PS00022">
    <property type="entry name" value="EGF_1"/>
    <property type="match status" value="1"/>
</dbReference>
<keyword evidence="4 6" id="KW-1015">Disulfide bond</keyword>